<name>A0A383C7I9_9ZZZZ</name>
<organism evidence="1">
    <name type="scientific">marine metagenome</name>
    <dbReference type="NCBI Taxonomy" id="408172"/>
    <lineage>
        <taxon>unclassified sequences</taxon>
        <taxon>metagenomes</taxon>
        <taxon>ecological metagenomes</taxon>
    </lineage>
</organism>
<gene>
    <name evidence="1" type="ORF">METZ01_LOCUS480412</name>
</gene>
<dbReference type="EMBL" id="UINC01206093">
    <property type="protein sequence ID" value="SVE27558.1"/>
    <property type="molecule type" value="Genomic_DNA"/>
</dbReference>
<evidence type="ECO:0000313" key="1">
    <source>
        <dbReference type="EMBL" id="SVE27558.1"/>
    </source>
</evidence>
<sequence length="62" mass="7209">MGSQQTKEQRAQLRVQHREWKKDLLMMSIMQPVRLQIRPCSTRFISGKAQRPATAELLPSCN</sequence>
<dbReference type="AlphaFoldDB" id="A0A383C7I9"/>
<reference evidence="1" key="1">
    <citation type="submission" date="2018-05" db="EMBL/GenBank/DDBJ databases">
        <authorList>
            <person name="Lanie J.A."/>
            <person name="Ng W.-L."/>
            <person name="Kazmierczak K.M."/>
            <person name="Andrzejewski T.M."/>
            <person name="Davidsen T.M."/>
            <person name="Wayne K.J."/>
            <person name="Tettelin H."/>
            <person name="Glass J.I."/>
            <person name="Rusch D."/>
            <person name="Podicherti R."/>
            <person name="Tsui H.-C.T."/>
            <person name="Winkler M.E."/>
        </authorList>
    </citation>
    <scope>NUCLEOTIDE SEQUENCE</scope>
</reference>
<protein>
    <submittedName>
        <fullName evidence="1">Uncharacterized protein</fullName>
    </submittedName>
</protein>
<proteinExistence type="predicted"/>
<accession>A0A383C7I9</accession>